<dbReference type="Proteomes" id="UP000552644">
    <property type="component" value="Unassembled WGS sequence"/>
</dbReference>
<accession>A0A7W7QKZ6</accession>
<evidence type="ECO:0000313" key="3">
    <source>
        <dbReference type="Proteomes" id="UP000552644"/>
    </source>
</evidence>
<dbReference type="AlphaFoldDB" id="A0A7W7QKZ6"/>
<keyword evidence="3" id="KW-1185">Reference proteome</keyword>
<dbReference type="EMBL" id="JACHJP010000002">
    <property type="protein sequence ID" value="MBB4915423.1"/>
    <property type="molecule type" value="Genomic_DNA"/>
</dbReference>
<sequence>MEHLNSILGAEPDIHEVPPREPRDGRVLALVYLDTPEPGLISGLTYGLSLWQWEDPGPPARELCITMRSSDPEWAKVPAVTVAALRGMCPFDPGMVIGYMKPYVTGSRLSSLFLATPPTELGLAERIDLSTNPEDSVEIVGAYPIHASERRFIHARGAEALQDSRWDPFDPARPPAL</sequence>
<dbReference type="Pfam" id="PF05076">
    <property type="entry name" value="SUFU"/>
    <property type="match status" value="1"/>
</dbReference>
<comment type="caution">
    <text evidence="2">The sequence shown here is derived from an EMBL/GenBank/DDBJ whole genome shotgun (WGS) entry which is preliminary data.</text>
</comment>
<gene>
    <name evidence="2" type="ORF">FHS44_002508</name>
</gene>
<dbReference type="InterPro" id="IPR020941">
    <property type="entry name" value="SUFU-like_domain"/>
</dbReference>
<proteinExistence type="predicted"/>
<name>A0A7W7QKZ6_9ACTN</name>
<dbReference type="RefSeq" id="WP_184714085.1">
    <property type="nucleotide sequence ID" value="NZ_JACHJP010000002.1"/>
</dbReference>
<feature type="domain" description="Suppressor of fused-like" evidence="1">
    <location>
        <begin position="34"/>
        <end position="173"/>
    </location>
</feature>
<reference evidence="2 3" key="1">
    <citation type="submission" date="2020-08" db="EMBL/GenBank/DDBJ databases">
        <title>Genomic Encyclopedia of Type Strains, Phase III (KMG-III): the genomes of soil and plant-associated and newly described type strains.</title>
        <authorList>
            <person name="Whitman W."/>
        </authorList>
    </citation>
    <scope>NUCLEOTIDE SEQUENCE [LARGE SCALE GENOMIC DNA]</scope>
    <source>
        <strain evidence="2 3">CECT 8840</strain>
    </source>
</reference>
<organism evidence="2 3">
    <name type="scientific">Streptosporangium saharense</name>
    <dbReference type="NCBI Taxonomy" id="1706840"/>
    <lineage>
        <taxon>Bacteria</taxon>
        <taxon>Bacillati</taxon>
        <taxon>Actinomycetota</taxon>
        <taxon>Actinomycetes</taxon>
        <taxon>Streptosporangiales</taxon>
        <taxon>Streptosporangiaceae</taxon>
        <taxon>Streptosporangium</taxon>
    </lineage>
</organism>
<evidence type="ECO:0000259" key="1">
    <source>
        <dbReference type="Pfam" id="PF05076"/>
    </source>
</evidence>
<evidence type="ECO:0000313" key="2">
    <source>
        <dbReference type="EMBL" id="MBB4915423.1"/>
    </source>
</evidence>
<protein>
    <recommendedName>
        <fullName evidence="1">Suppressor of fused-like domain-containing protein</fullName>
    </recommendedName>
</protein>